<organism evidence="1">
    <name type="scientific">Serratia phage Spe5P4</name>
    <dbReference type="NCBI Taxonomy" id="3159438"/>
    <lineage>
        <taxon>Viruses</taxon>
        <taxon>Duplodnaviria</taxon>
        <taxon>Heunggongvirae</taxon>
        <taxon>Uroviricota</taxon>
        <taxon>Caudoviricetes</taxon>
        <taxon>Lindbergviridae</taxon>
        <taxon>Myosmarvirus</taxon>
    </lineage>
</organism>
<reference evidence="1" key="1">
    <citation type="submission" date="2024-05" db="EMBL/GenBank/DDBJ databases">
        <authorList>
            <person name="Duan X."/>
        </authorList>
    </citation>
    <scope>NUCLEOTIDE SEQUENCE</scope>
</reference>
<protein>
    <submittedName>
        <fullName evidence="1">Uncharacterized protein</fullName>
    </submittedName>
</protein>
<proteinExistence type="predicted"/>
<evidence type="ECO:0000313" key="1">
    <source>
        <dbReference type="EMBL" id="XBW78061.1"/>
    </source>
</evidence>
<name>A0AAU7VI97_9CAUD</name>
<gene>
    <name evidence="1" type="ORF">AUQADHIK_CDS0036</name>
</gene>
<sequence length="92" mass="10619">MTKNFGLKQAPPSHGVQSMSEFTHQGVVVDCRIINLPFCYNIMVRYDKASDRWIGEHQLEFNTIDGEIIDPFDVFKPIYLDLSKMVPIKENT</sequence>
<accession>A0AAU7VI97</accession>
<dbReference type="EMBL" id="PP858852">
    <property type="protein sequence ID" value="XBW78061.1"/>
    <property type="molecule type" value="Genomic_DNA"/>
</dbReference>